<reference evidence="2 3" key="1">
    <citation type="submission" date="2021-01" db="EMBL/GenBank/DDBJ databases">
        <title>Genomic Encyclopedia of Type Strains, Phase IV (KMG-IV): sequencing the most valuable type-strain genomes for metagenomic binning, comparative biology and taxonomic classification.</title>
        <authorList>
            <person name="Goeker M."/>
        </authorList>
    </citation>
    <scope>NUCLEOTIDE SEQUENCE [LARGE SCALE GENOMIC DNA]</scope>
    <source>
        <strain evidence="2 3">DSM 24436</strain>
    </source>
</reference>
<dbReference type="Proteomes" id="UP000767854">
    <property type="component" value="Unassembled WGS sequence"/>
</dbReference>
<protein>
    <submittedName>
        <fullName evidence="2">Nucleotidyltransferase component of viral defense system</fullName>
    </submittedName>
</protein>
<dbReference type="EMBL" id="JAFBDT010000002">
    <property type="protein sequence ID" value="MBM7560936.1"/>
    <property type="molecule type" value="Genomic_DNA"/>
</dbReference>
<evidence type="ECO:0000256" key="1">
    <source>
        <dbReference type="SAM" id="Coils"/>
    </source>
</evidence>
<dbReference type="RefSeq" id="WP_204661764.1">
    <property type="nucleotide sequence ID" value="NZ_JAFBDT010000002.1"/>
</dbReference>
<dbReference type="InterPro" id="IPR014942">
    <property type="entry name" value="AbiEii"/>
</dbReference>
<proteinExistence type="predicted"/>
<name>A0ABS2MNG9_9FIRM</name>
<accession>A0ABS2MNG9</accession>
<evidence type="ECO:0000313" key="3">
    <source>
        <dbReference type="Proteomes" id="UP000767854"/>
    </source>
</evidence>
<organism evidence="2 3">
    <name type="scientific">Fusibacter tunisiensis</name>
    <dbReference type="NCBI Taxonomy" id="1008308"/>
    <lineage>
        <taxon>Bacteria</taxon>
        <taxon>Bacillati</taxon>
        <taxon>Bacillota</taxon>
        <taxon>Clostridia</taxon>
        <taxon>Eubacteriales</taxon>
        <taxon>Eubacteriales Family XII. Incertae Sedis</taxon>
        <taxon>Fusibacter</taxon>
    </lineage>
</organism>
<keyword evidence="1" id="KW-0175">Coiled coil</keyword>
<comment type="caution">
    <text evidence="2">The sequence shown here is derived from an EMBL/GenBank/DDBJ whole genome shotgun (WGS) entry which is preliminary data.</text>
</comment>
<gene>
    <name evidence="2" type="ORF">JOC49_000450</name>
</gene>
<sequence>MEIELVGNFILGKKAFDRSAIEKRMRAGEFNSLSKFELYIWDLEMFLQLQSRLGDKIILKGGAATQFYLPISSQRTSIDIDMVCLASKDEVLEVIRDIEKTLVTVGENFKFRLYKPQNPRVGLDMLDTYFQTVPSICTDKELFTTRGKQEVKIEFMYLKGDYSINKMSKPKLFALETDQEFNLLSFENLFADKLTTLGPNTIGIHDDRSDEQVKQIYDVIELMTANISEVIEKKEAIKANYLKVAREECVIHSIEFDEKVLLADMELLINRLKNIENDSEFLSRANDFQSLYLRKSVNRNKTQWAIVGYQLELLKEFIFRDNNSLLNFFEISGYLEKAQFPHIQGPERGKAIKEVREKLKEEFNNIENLSVDIFKKKIDRIVWELVTVVDFRDIERVTENSINLVRG</sequence>
<keyword evidence="3" id="KW-1185">Reference proteome</keyword>
<evidence type="ECO:0000313" key="2">
    <source>
        <dbReference type="EMBL" id="MBM7560936.1"/>
    </source>
</evidence>
<dbReference type="Pfam" id="PF08843">
    <property type="entry name" value="AbiEii"/>
    <property type="match status" value="1"/>
</dbReference>
<feature type="coiled-coil region" evidence="1">
    <location>
        <begin position="258"/>
        <end position="285"/>
    </location>
</feature>